<feature type="region of interest" description="Disordered" evidence="1">
    <location>
        <begin position="61"/>
        <end position="91"/>
    </location>
</feature>
<dbReference type="EMBL" id="BKCP01005072">
    <property type="protein sequence ID" value="GER36030.1"/>
    <property type="molecule type" value="Genomic_DNA"/>
</dbReference>
<organism evidence="2 3">
    <name type="scientific">Striga asiatica</name>
    <name type="common">Asiatic witchweed</name>
    <name type="synonym">Buchnera asiatica</name>
    <dbReference type="NCBI Taxonomy" id="4170"/>
    <lineage>
        <taxon>Eukaryota</taxon>
        <taxon>Viridiplantae</taxon>
        <taxon>Streptophyta</taxon>
        <taxon>Embryophyta</taxon>
        <taxon>Tracheophyta</taxon>
        <taxon>Spermatophyta</taxon>
        <taxon>Magnoliopsida</taxon>
        <taxon>eudicotyledons</taxon>
        <taxon>Gunneridae</taxon>
        <taxon>Pentapetalae</taxon>
        <taxon>asterids</taxon>
        <taxon>lamiids</taxon>
        <taxon>Lamiales</taxon>
        <taxon>Orobanchaceae</taxon>
        <taxon>Buchnereae</taxon>
        <taxon>Striga</taxon>
    </lineage>
</organism>
<evidence type="ECO:0000256" key="1">
    <source>
        <dbReference type="SAM" id="MobiDB-lite"/>
    </source>
</evidence>
<name>A0A5A7PT72_STRAF</name>
<reference evidence="3" key="1">
    <citation type="journal article" date="2019" name="Curr. Biol.">
        <title>Genome Sequence of Striga asiatica Provides Insight into the Evolution of Plant Parasitism.</title>
        <authorList>
            <person name="Yoshida S."/>
            <person name="Kim S."/>
            <person name="Wafula E.K."/>
            <person name="Tanskanen J."/>
            <person name="Kim Y.M."/>
            <person name="Honaas L."/>
            <person name="Yang Z."/>
            <person name="Spallek T."/>
            <person name="Conn C.E."/>
            <person name="Ichihashi Y."/>
            <person name="Cheong K."/>
            <person name="Cui S."/>
            <person name="Der J.P."/>
            <person name="Gundlach H."/>
            <person name="Jiao Y."/>
            <person name="Hori C."/>
            <person name="Ishida J.K."/>
            <person name="Kasahara H."/>
            <person name="Kiba T."/>
            <person name="Kim M.S."/>
            <person name="Koo N."/>
            <person name="Laohavisit A."/>
            <person name="Lee Y.H."/>
            <person name="Lumba S."/>
            <person name="McCourt P."/>
            <person name="Mortimer J.C."/>
            <person name="Mutuku J.M."/>
            <person name="Nomura T."/>
            <person name="Sasaki-Sekimoto Y."/>
            <person name="Seto Y."/>
            <person name="Wang Y."/>
            <person name="Wakatake T."/>
            <person name="Sakakibara H."/>
            <person name="Demura T."/>
            <person name="Yamaguchi S."/>
            <person name="Yoneyama K."/>
            <person name="Manabe R.I."/>
            <person name="Nelson D.C."/>
            <person name="Schulman A.H."/>
            <person name="Timko M.P."/>
            <person name="dePamphilis C.W."/>
            <person name="Choi D."/>
            <person name="Shirasu K."/>
        </authorList>
    </citation>
    <scope>NUCLEOTIDE SEQUENCE [LARGE SCALE GENOMIC DNA]</scope>
    <source>
        <strain evidence="3">cv. UVA1</strain>
    </source>
</reference>
<comment type="caution">
    <text evidence="2">The sequence shown here is derived from an EMBL/GenBank/DDBJ whole genome shotgun (WGS) entry which is preliminary data.</text>
</comment>
<evidence type="ECO:0000313" key="3">
    <source>
        <dbReference type="Proteomes" id="UP000325081"/>
    </source>
</evidence>
<dbReference type="Proteomes" id="UP000325081">
    <property type="component" value="Unassembled WGS sequence"/>
</dbReference>
<feature type="compositionally biased region" description="Low complexity" evidence="1">
    <location>
        <begin position="65"/>
        <end position="83"/>
    </location>
</feature>
<protein>
    <submittedName>
        <fullName evidence="2">L-lactate dehydrogenase [cytochrome]</fullName>
    </submittedName>
</protein>
<gene>
    <name evidence="2" type="ORF">STAS_12358</name>
</gene>
<evidence type="ECO:0000313" key="2">
    <source>
        <dbReference type="EMBL" id="GER36030.1"/>
    </source>
</evidence>
<proteinExistence type="predicted"/>
<dbReference type="AlphaFoldDB" id="A0A5A7PT72"/>
<keyword evidence="3" id="KW-1185">Reference proteome</keyword>
<accession>A0A5A7PT72</accession>
<sequence>MLERSGAKLRTFALHILIPNLRCSCEFSGVSECSEPIQSLLEIFLHAFWWWPPTVRRQRPWPGNSAPAFASPSSSSSSAQQAALDPSTRSRMISTGPHLRWGIFLGKADPRVGYRDREQ</sequence>